<evidence type="ECO:0000313" key="12">
    <source>
        <dbReference type="Proteomes" id="UP001174888"/>
    </source>
</evidence>
<feature type="domain" description="Helicase C-terminal" evidence="9">
    <location>
        <begin position="233"/>
        <end position="374"/>
    </location>
</feature>
<dbReference type="InterPro" id="IPR030881">
    <property type="entry name" value="CshB"/>
</dbReference>
<keyword evidence="2 5" id="KW-0378">Hydrolase</keyword>
<dbReference type="PANTHER" id="PTHR47963">
    <property type="entry name" value="DEAD-BOX ATP-DEPENDENT RNA HELICASE 47, MITOCHONDRIAL"/>
    <property type="match status" value="1"/>
</dbReference>
<dbReference type="Pfam" id="PF00271">
    <property type="entry name" value="Helicase_C"/>
    <property type="match status" value="1"/>
</dbReference>
<dbReference type="RefSeq" id="WP_301207027.1">
    <property type="nucleotide sequence ID" value="NZ_JAUIQT010000001.1"/>
</dbReference>
<dbReference type="GO" id="GO:0016787">
    <property type="term" value="F:hydrolase activity"/>
    <property type="evidence" value="ECO:0007669"/>
    <property type="project" value="UniProtKB-KW"/>
</dbReference>
<dbReference type="InterPro" id="IPR050547">
    <property type="entry name" value="DEAD_box_RNA_helicases"/>
</dbReference>
<name>A0AAW7N525_9LACO</name>
<feature type="short sequence motif" description="Q motif" evidence="6">
    <location>
        <begin position="2"/>
        <end position="30"/>
    </location>
</feature>
<dbReference type="GO" id="GO:0005840">
    <property type="term" value="C:ribosome"/>
    <property type="evidence" value="ECO:0007669"/>
    <property type="project" value="TreeGrafter"/>
</dbReference>
<feature type="compositionally biased region" description="Basic residues" evidence="7">
    <location>
        <begin position="429"/>
        <end position="440"/>
    </location>
</feature>
<sequence length="440" mass="50774">MANFREFNFKEYIYQALDEINFKEPTEVQARLIPTILKGKSVVGQSQTGSGKTHTFLLPIFQNLNAQKDEVQAVITTPSRELAYQIYEAAKQLAKFSPENIWIQNYVGGTDKQRQIEKLKSHQPQLVIGTPGRILDLVRENALDIHNAHYLVVDEADMTLDLGFLKETDAIASTLPKDLQMLVFSATIPEKLRPFLRKYMYNPVIEVVANKHVISPTIDNWLVSTKGRDRNKLIYDLLTMGEPYLALVFANTKERADELTNYLRSQGLKVAKVHGGIQPRQRKRIMREIQNLDYQFVVATDLAARGIDIEGVSHVINDDIPEDLEFFVHRVGRTGRNGMKGTAITLYEPSEEKLIDELESMGVHFVPKAVKNGEIVDSYDRNRREKRQTRKESMDPKLRGFVKKEKKKRKPGYRKKIKRAIKRDEQQKRRIARRQARKMK</sequence>
<dbReference type="AlphaFoldDB" id="A0AAW7N525"/>
<evidence type="ECO:0000256" key="7">
    <source>
        <dbReference type="SAM" id="MobiDB-lite"/>
    </source>
</evidence>
<reference evidence="11" key="1">
    <citation type="submission" date="2023-07" db="EMBL/GenBank/DDBJ databases">
        <title>Complete genome sequence of Ligilactobacillus salivarius SRCM217594 isolated from Gallus gallus domesticus feces.</title>
        <authorList>
            <person name="Yang H.-G."/>
            <person name="Ryu M.-S."/>
            <person name="Ha G.-S."/>
            <person name="Yang H.-J."/>
            <person name="Jeong D.-Y."/>
        </authorList>
    </citation>
    <scope>NUCLEOTIDE SEQUENCE</scope>
    <source>
        <strain evidence="11">SRCM217594</strain>
    </source>
</reference>
<keyword evidence="4 5" id="KW-0067">ATP-binding</keyword>
<dbReference type="SMART" id="SM00490">
    <property type="entry name" value="HELICc"/>
    <property type="match status" value="1"/>
</dbReference>
<dbReference type="Pfam" id="PF00270">
    <property type="entry name" value="DEAD"/>
    <property type="match status" value="1"/>
</dbReference>
<dbReference type="SMART" id="SM00487">
    <property type="entry name" value="DEXDc"/>
    <property type="match status" value="1"/>
</dbReference>
<dbReference type="PROSITE" id="PS51194">
    <property type="entry name" value="HELICASE_CTER"/>
    <property type="match status" value="1"/>
</dbReference>
<evidence type="ECO:0000259" key="8">
    <source>
        <dbReference type="PROSITE" id="PS51192"/>
    </source>
</evidence>
<dbReference type="InterPro" id="IPR027417">
    <property type="entry name" value="P-loop_NTPase"/>
</dbReference>
<dbReference type="GO" id="GO:0033592">
    <property type="term" value="F:RNA strand annealing activity"/>
    <property type="evidence" value="ECO:0007669"/>
    <property type="project" value="TreeGrafter"/>
</dbReference>
<evidence type="ECO:0000256" key="2">
    <source>
        <dbReference type="ARBA" id="ARBA00022801"/>
    </source>
</evidence>
<dbReference type="CDD" id="cd00268">
    <property type="entry name" value="DEADc"/>
    <property type="match status" value="1"/>
</dbReference>
<keyword evidence="1 5" id="KW-0547">Nucleotide-binding</keyword>
<organism evidence="11 12">
    <name type="scientific">Ligilactobacillus salivarius</name>
    <dbReference type="NCBI Taxonomy" id="1624"/>
    <lineage>
        <taxon>Bacteria</taxon>
        <taxon>Bacillati</taxon>
        <taxon>Bacillota</taxon>
        <taxon>Bacilli</taxon>
        <taxon>Lactobacillales</taxon>
        <taxon>Lactobacillaceae</taxon>
        <taxon>Ligilactobacillus</taxon>
    </lineage>
</organism>
<dbReference type="InterPro" id="IPR044742">
    <property type="entry name" value="DEAD/DEAH_RhlB"/>
</dbReference>
<evidence type="ECO:0000256" key="1">
    <source>
        <dbReference type="ARBA" id="ARBA00022741"/>
    </source>
</evidence>
<evidence type="ECO:0000256" key="6">
    <source>
        <dbReference type="PROSITE-ProRule" id="PRU00552"/>
    </source>
</evidence>
<feature type="domain" description="Helicase ATP-binding" evidence="8">
    <location>
        <begin position="33"/>
        <end position="206"/>
    </location>
</feature>
<dbReference type="GO" id="GO:0006401">
    <property type="term" value="P:RNA catabolic process"/>
    <property type="evidence" value="ECO:0007669"/>
    <property type="project" value="UniProtKB-UniRule"/>
</dbReference>
<feature type="compositionally biased region" description="Basic residues" evidence="7">
    <location>
        <begin position="400"/>
        <end position="421"/>
    </location>
</feature>
<dbReference type="CDD" id="cd18787">
    <property type="entry name" value="SF2_C_DEAD"/>
    <property type="match status" value="1"/>
</dbReference>
<keyword evidence="3 5" id="KW-0347">Helicase</keyword>
<dbReference type="InterPro" id="IPR011545">
    <property type="entry name" value="DEAD/DEAH_box_helicase_dom"/>
</dbReference>
<evidence type="ECO:0000259" key="9">
    <source>
        <dbReference type="PROSITE" id="PS51194"/>
    </source>
</evidence>
<dbReference type="InterPro" id="IPR001650">
    <property type="entry name" value="Helicase_C-like"/>
</dbReference>
<dbReference type="InterPro" id="IPR014014">
    <property type="entry name" value="RNA_helicase_DEAD_Q_motif"/>
</dbReference>
<comment type="catalytic activity">
    <reaction evidence="5">
        <text>ATP + H2O = ADP + phosphate + H(+)</text>
        <dbReference type="Rhea" id="RHEA:13065"/>
        <dbReference type="ChEBI" id="CHEBI:15377"/>
        <dbReference type="ChEBI" id="CHEBI:15378"/>
        <dbReference type="ChEBI" id="CHEBI:30616"/>
        <dbReference type="ChEBI" id="CHEBI:43474"/>
        <dbReference type="ChEBI" id="CHEBI:456216"/>
        <dbReference type="EC" id="3.6.4.13"/>
    </reaction>
</comment>
<evidence type="ECO:0000313" key="11">
    <source>
        <dbReference type="EMBL" id="MDN4833224.1"/>
    </source>
</evidence>
<protein>
    <recommendedName>
        <fullName evidence="5">DEAD-box ATP-dependent RNA helicase CshB</fullName>
        <ecNumber evidence="5">3.6.4.13</ecNumber>
    </recommendedName>
</protein>
<keyword evidence="5" id="KW-0963">Cytoplasm</keyword>
<keyword evidence="5" id="KW-0694">RNA-binding</keyword>
<dbReference type="InterPro" id="IPR014001">
    <property type="entry name" value="Helicase_ATP-bd"/>
</dbReference>
<dbReference type="HAMAP" id="MF_01494">
    <property type="entry name" value="DEAD_helicase_CshB"/>
    <property type="match status" value="1"/>
</dbReference>
<evidence type="ECO:0000256" key="4">
    <source>
        <dbReference type="ARBA" id="ARBA00022840"/>
    </source>
</evidence>
<dbReference type="GO" id="GO:0009409">
    <property type="term" value="P:response to cold"/>
    <property type="evidence" value="ECO:0007669"/>
    <property type="project" value="InterPro"/>
</dbReference>
<dbReference type="GO" id="GO:0003724">
    <property type="term" value="F:RNA helicase activity"/>
    <property type="evidence" value="ECO:0007669"/>
    <property type="project" value="UniProtKB-UniRule"/>
</dbReference>
<dbReference type="SUPFAM" id="SSF52540">
    <property type="entry name" value="P-loop containing nucleoside triphosphate hydrolases"/>
    <property type="match status" value="1"/>
</dbReference>
<dbReference type="GO" id="GO:0005524">
    <property type="term" value="F:ATP binding"/>
    <property type="evidence" value="ECO:0007669"/>
    <property type="project" value="UniProtKB-UniRule"/>
</dbReference>
<dbReference type="Gene3D" id="3.40.50.300">
    <property type="entry name" value="P-loop containing nucleotide triphosphate hydrolases"/>
    <property type="match status" value="2"/>
</dbReference>
<keyword evidence="5" id="KW-0346">Stress response</keyword>
<dbReference type="PANTHER" id="PTHR47963:SF1">
    <property type="entry name" value="DEAD-BOX ATP-DEPENDENT RNA HELICASE CSHB"/>
    <property type="match status" value="1"/>
</dbReference>
<comment type="similarity">
    <text evidence="5">Belongs to the DEAD box helicase family. CshB subfamily.</text>
</comment>
<evidence type="ECO:0000256" key="3">
    <source>
        <dbReference type="ARBA" id="ARBA00022806"/>
    </source>
</evidence>
<comment type="function">
    <text evidence="5">Probable DEAD-box RNA helicase. May work in conjunction with the cold shock proteins to ensure proper initiation of transcription at low and optimal temperatures.</text>
</comment>
<feature type="region of interest" description="Disordered" evidence="7">
    <location>
        <begin position="383"/>
        <end position="440"/>
    </location>
</feature>
<feature type="domain" description="DEAD-box RNA helicase Q" evidence="10">
    <location>
        <begin position="2"/>
        <end position="30"/>
    </location>
</feature>
<dbReference type="EMBL" id="JAUIQT010000001">
    <property type="protein sequence ID" value="MDN4833224.1"/>
    <property type="molecule type" value="Genomic_DNA"/>
</dbReference>
<proteinExistence type="inferred from homology"/>
<dbReference type="EC" id="3.6.4.13" evidence="5"/>
<dbReference type="PROSITE" id="PS51192">
    <property type="entry name" value="HELICASE_ATP_BIND_1"/>
    <property type="match status" value="1"/>
</dbReference>
<comment type="subcellular location">
    <subcellularLocation>
        <location evidence="5">Cytoplasm</location>
    </subcellularLocation>
</comment>
<dbReference type="GO" id="GO:0005829">
    <property type="term" value="C:cytosol"/>
    <property type="evidence" value="ECO:0007669"/>
    <property type="project" value="TreeGrafter"/>
</dbReference>
<evidence type="ECO:0000259" key="10">
    <source>
        <dbReference type="PROSITE" id="PS51195"/>
    </source>
</evidence>
<dbReference type="Proteomes" id="UP001174888">
    <property type="component" value="Unassembled WGS sequence"/>
</dbReference>
<gene>
    <name evidence="5" type="primary">cshB</name>
    <name evidence="11" type="ORF">QYC35_03100</name>
</gene>
<comment type="caution">
    <text evidence="11">The sequence shown here is derived from an EMBL/GenBank/DDBJ whole genome shotgun (WGS) entry which is preliminary data.</text>
</comment>
<evidence type="ECO:0000256" key="5">
    <source>
        <dbReference type="HAMAP-Rule" id="MF_01494"/>
    </source>
</evidence>
<dbReference type="PROSITE" id="PS51195">
    <property type="entry name" value="Q_MOTIF"/>
    <property type="match status" value="1"/>
</dbReference>
<accession>A0AAW7N525</accession>